<feature type="domain" description="Lon N-terminal" evidence="1">
    <location>
        <begin position="1"/>
        <end position="171"/>
    </location>
</feature>
<accession>A0A9E4KE90</accession>
<sequence length="185" mass="21454">MEISKPDELLLFFKALRSDQLIGIVQPNKQADLKTYQIGCAGRIRQYRERKDGRLNVMLTGVCRFRIIDEPHQSDSGEMARVNWRDFANDYLNEEVEKSLAAQFKQQLRLYFDRHNMQVDWKVLSENPIEQVVNNLVLVVNLDVNSKQLLLESPTVTERLKVFTQLLEEKADPTVITPQHSGVLN</sequence>
<evidence type="ECO:0000313" key="2">
    <source>
        <dbReference type="EMBL" id="MCG7947579.1"/>
    </source>
</evidence>
<dbReference type="SUPFAM" id="SSF88697">
    <property type="entry name" value="PUA domain-like"/>
    <property type="match status" value="1"/>
</dbReference>
<dbReference type="AlphaFoldDB" id="A0A9E4KE90"/>
<dbReference type="EMBL" id="JAEPCM010000514">
    <property type="protein sequence ID" value="MCG7947579.1"/>
    <property type="molecule type" value="Genomic_DNA"/>
</dbReference>
<proteinExistence type="predicted"/>
<evidence type="ECO:0000259" key="1">
    <source>
        <dbReference type="PROSITE" id="PS51787"/>
    </source>
</evidence>
<dbReference type="Proteomes" id="UP000886667">
    <property type="component" value="Unassembled WGS sequence"/>
</dbReference>
<dbReference type="PROSITE" id="PS51787">
    <property type="entry name" value="LON_N"/>
    <property type="match status" value="1"/>
</dbReference>
<protein>
    <submittedName>
        <fullName evidence="2">LON peptidase substrate-binding domain-containing protein</fullName>
    </submittedName>
</protein>
<dbReference type="InterPro" id="IPR015947">
    <property type="entry name" value="PUA-like_sf"/>
</dbReference>
<dbReference type="InterPro" id="IPR046336">
    <property type="entry name" value="Lon_prtase_N_sf"/>
</dbReference>
<dbReference type="Pfam" id="PF02190">
    <property type="entry name" value="LON_substr_bdg"/>
    <property type="match status" value="1"/>
</dbReference>
<dbReference type="InterPro" id="IPR003111">
    <property type="entry name" value="Lon_prtase_N"/>
</dbReference>
<gene>
    <name evidence="2" type="ORF">JAZ07_14650</name>
</gene>
<organism evidence="2 3">
    <name type="scientific">Candidatus Thiodiazotropha taylori</name>
    <dbReference type="NCBI Taxonomy" id="2792791"/>
    <lineage>
        <taxon>Bacteria</taxon>
        <taxon>Pseudomonadati</taxon>
        <taxon>Pseudomonadota</taxon>
        <taxon>Gammaproteobacteria</taxon>
        <taxon>Chromatiales</taxon>
        <taxon>Sedimenticolaceae</taxon>
        <taxon>Candidatus Thiodiazotropha</taxon>
    </lineage>
</organism>
<dbReference type="Gene3D" id="2.30.130.40">
    <property type="entry name" value="LON domain-like"/>
    <property type="match status" value="1"/>
</dbReference>
<evidence type="ECO:0000313" key="3">
    <source>
        <dbReference type="Proteomes" id="UP000886667"/>
    </source>
</evidence>
<reference evidence="2" key="1">
    <citation type="journal article" date="2021" name="Proc. Natl. Acad. Sci. U.S.A.">
        <title>Global biogeography of chemosynthetic symbionts reveals both localized and globally distributed symbiont groups. .</title>
        <authorList>
            <person name="Osvatic J.T."/>
            <person name="Wilkins L.G.E."/>
            <person name="Leibrecht L."/>
            <person name="Leray M."/>
            <person name="Zauner S."/>
            <person name="Polzin J."/>
            <person name="Camacho Y."/>
            <person name="Gros O."/>
            <person name="van Gils J.A."/>
            <person name="Eisen J.A."/>
            <person name="Petersen J.M."/>
            <person name="Yuen B."/>
        </authorList>
    </citation>
    <scope>NUCLEOTIDE SEQUENCE</scope>
    <source>
        <strain evidence="2">MAGclacostrist064TRANS</strain>
    </source>
</reference>
<name>A0A9E4KE90_9GAMM</name>
<comment type="caution">
    <text evidence="2">The sequence shown here is derived from an EMBL/GenBank/DDBJ whole genome shotgun (WGS) entry which is preliminary data.</text>
</comment>